<name>X1GX45_9ZZZZ</name>
<reference evidence="1" key="1">
    <citation type="journal article" date="2014" name="Front. Microbiol.">
        <title>High frequency of phylogenetically diverse reductive dehalogenase-homologous genes in deep subseafloor sedimentary metagenomes.</title>
        <authorList>
            <person name="Kawai M."/>
            <person name="Futagami T."/>
            <person name="Toyoda A."/>
            <person name="Takaki Y."/>
            <person name="Nishi S."/>
            <person name="Hori S."/>
            <person name="Arai W."/>
            <person name="Tsubouchi T."/>
            <person name="Morono Y."/>
            <person name="Uchiyama I."/>
            <person name="Ito T."/>
            <person name="Fujiyama A."/>
            <person name="Inagaki F."/>
            <person name="Takami H."/>
        </authorList>
    </citation>
    <scope>NUCLEOTIDE SEQUENCE</scope>
    <source>
        <strain evidence="1">Expedition CK06-06</strain>
    </source>
</reference>
<gene>
    <name evidence="1" type="ORF">S03H2_39522</name>
</gene>
<feature type="non-terminal residue" evidence="1">
    <location>
        <position position="44"/>
    </location>
</feature>
<dbReference type="EMBL" id="BARU01024444">
    <property type="protein sequence ID" value="GAH49435.1"/>
    <property type="molecule type" value="Genomic_DNA"/>
</dbReference>
<accession>X1GX45</accession>
<organism evidence="1">
    <name type="scientific">marine sediment metagenome</name>
    <dbReference type="NCBI Taxonomy" id="412755"/>
    <lineage>
        <taxon>unclassified sequences</taxon>
        <taxon>metagenomes</taxon>
        <taxon>ecological metagenomes</taxon>
    </lineage>
</organism>
<evidence type="ECO:0000313" key="1">
    <source>
        <dbReference type="EMBL" id="GAH49435.1"/>
    </source>
</evidence>
<sequence length="44" mass="5468">MIPLEFPDWMRAEEAVYQYWQAIINRQYGLAKHYYIPDGVWYNK</sequence>
<dbReference type="AlphaFoldDB" id="X1GX45"/>
<comment type="caution">
    <text evidence="1">The sequence shown here is derived from an EMBL/GenBank/DDBJ whole genome shotgun (WGS) entry which is preliminary data.</text>
</comment>
<proteinExistence type="predicted"/>
<protein>
    <submittedName>
        <fullName evidence="1">Uncharacterized protein</fullName>
    </submittedName>
</protein>